<keyword evidence="1" id="KW-0479">Metal-binding</keyword>
<dbReference type="PROSITE" id="PS00028">
    <property type="entry name" value="ZINC_FINGER_C2H2_1"/>
    <property type="match status" value="2"/>
</dbReference>
<evidence type="ECO:0000313" key="4">
    <source>
        <dbReference type="Proteomes" id="UP000014254"/>
    </source>
</evidence>
<dbReference type="STRING" id="1220926.S2J450"/>
<keyword evidence="1" id="KW-0862">Zinc</keyword>
<dbReference type="AlphaFoldDB" id="S2J450"/>
<dbReference type="SMART" id="SM00355">
    <property type="entry name" value="ZnF_C2H2"/>
    <property type="match status" value="3"/>
</dbReference>
<evidence type="ECO:0000259" key="2">
    <source>
        <dbReference type="PROSITE" id="PS50157"/>
    </source>
</evidence>
<dbReference type="EMBL" id="KE124040">
    <property type="protein sequence ID" value="EPB84389.1"/>
    <property type="molecule type" value="Genomic_DNA"/>
</dbReference>
<dbReference type="VEuPathDB" id="FungiDB:HMPREF1544_08826"/>
<dbReference type="Pfam" id="PF12874">
    <property type="entry name" value="zf-met"/>
    <property type="match status" value="1"/>
</dbReference>
<keyword evidence="1" id="KW-0863">Zinc-finger</keyword>
<name>S2J450_MUCC1</name>
<accession>S2J450</accession>
<sequence length="266" mass="31586">MKLRDRKKRVFDNIKQEDYKSNFTRTNIPSFTVTQSSTCSLNIKQEDSKNEINLLQQDGKLTDVFKEKAYYYRCVRCKEKMPNVKAVMKHRYSVHNIRSNKILMLKDIDTEPDIHDLNFHCKSCNVDYNSKDNYRQHLRAVHFMALKRIISHNKTQNTIVPNPDDPNLYCRAWNPSKGSYKKHLFAIHKPDWRQIQQKPEDIEPDTDDPNFYCPVYERKSKSKRNFKTHLMLVHSIYQSAPKKVSLKPDIDDPNNNCRACKKDFLI</sequence>
<dbReference type="InParanoid" id="S2J450"/>
<organism evidence="3 4">
    <name type="scientific">Mucor circinelloides f. circinelloides (strain 1006PhL)</name>
    <name type="common">Mucormycosis agent</name>
    <name type="synonym">Calyptromyces circinelloides</name>
    <dbReference type="NCBI Taxonomy" id="1220926"/>
    <lineage>
        <taxon>Eukaryota</taxon>
        <taxon>Fungi</taxon>
        <taxon>Fungi incertae sedis</taxon>
        <taxon>Mucoromycota</taxon>
        <taxon>Mucoromycotina</taxon>
        <taxon>Mucoromycetes</taxon>
        <taxon>Mucorales</taxon>
        <taxon>Mucorineae</taxon>
        <taxon>Mucoraceae</taxon>
        <taxon>Mucor</taxon>
    </lineage>
</organism>
<dbReference type="Gene3D" id="3.30.160.60">
    <property type="entry name" value="Classic Zinc Finger"/>
    <property type="match status" value="1"/>
</dbReference>
<gene>
    <name evidence="3" type="ORF">HMPREF1544_08826</name>
</gene>
<dbReference type="OrthoDB" id="6077919at2759"/>
<protein>
    <recommendedName>
        <fullName evidence="2">C2H2-type domain-containing protein</fullName>
    </recommendedName>
</protein>
<evidence type="ECO:0000313" key="3">
    <source>
        <dbReference type="EMBL" id="EPB84389.1"/>
    </source>
</evidence>
<dbReference type="InterPro" id="IPR013087">
    <property type="entry name" value="Znf_C2H2_type"/>
</dbReference>
<dbReference type="eggNOG" id="ENOG502RMF7">
    <property type="taxonomic scope" value="Eukaryota"/>
</dbReference>
<dbReference type="PROSITE" id="PS50157">
    <property type="entry name" value="ZINC_FINGER_C2H2_2"/>
    <property type="match status" value="1"/>
</dbReference>
<proteinExistence type="predicted"/>
<feature type="domain" description="C2H2-type" evidence="2">
    <location>
        <begin position="119"/>
        <end position="142"/>
    </location>
</feature>
<reference evidence="4" key="1">
    <citation type="submission" date="2013-05" db="EMBL/GenBank/DDBJ databases">
        <title>The Genome sequence of Mucor circinelloides f. circinelloides 1006PhL.</title>
        <authorList>
            <consortium name="The Broad Institute Genomics Platform"/>
            <person name="Cuomo C."/>
            <person name="Earl A."/>
            <person name="Findley K."/>
            <person name="Lee S.C."/>
            <person name="Walker B."/>
            <person name="Young S."/>
            <person name="Zeng Q."/>
            <person name="Gargeya S."/>
            <person name="Fitzgerald M."/>
            <person name="Haas B."/>
            <person name="Abouelleil A."/>
            <person name="Allen A.W."/>
            <person name="Alvarado L."/>
            <person name="Arachchi H.M."/>
            <person name="Berlin A.M."/>
            <person name="Chapman S.B."/>
            <person name="Gainer-Dewar J."/>
            <person name="Goldberg J."/>
            <person name="Griggs A."/>
            <person name="Gujja S."/>
            <person name="Hansen M."/>
            <person name="Howarth C."/>
            <person name="Imamovic A."/>
            <person name="Ireland A."/>
            <person name="Larimer J."/>
            <person name="McCowan C."/>
            <person name="Murphy C."/>
            <person name="Pearson M."/>
            <person name="Poon T.W."/>
            <person name="Priest M."/>
            <person name="Roberts A."/>
            <person name="Saif S."/>
            <person name="Shea T."/>
            <person name="Sisk P."/>
            <person name="Sykes S."/>
            <person name="Wortman J."/>
            <person name="Nusbaum C."/>
            <person name="Birren B."/>
        </authorList>
    </citation>
    <scope>NUCLEOTIDE SEQUENCE [LARGE SCALE GENOMIC DNA]</scope>
    <source>
        <strain evidence="4">1006PhL</strain>
    </source>
</reference>
<dbReference type="Proteomes" id="UP000014254">
    <property type="component" value="Unassembled WGS sequence"/>
</dbReference>
<evidence type="ECO:0000256" key="1">
    <source>
        <dbReference type="PROSITE-ProRule" id="PRU00042"/>
    </source>
</evidence>
<keyword evidence="4" id="KW-1185">Reference proteome</keyword>
<dbReference type="GO" id="GO:0008270">
    <property type="term" value="F:zinc ion binding"/>
    <property type="evidence" value="ECO:0007669"/>
    <property type="project" value="UniProtKB-KW"/>
</dbReference>